<reference evidence="2 3" key="1">
    <citation type="journal article" date="2018" name="BMC Genomics">
        <title>Comparative genome analyses reveal sequence features reflecting distinct modes of host-adaptation between dicot and monocot powdery mildew.</title>
        <authorList>
            <person name="Wu Y."/>
            <person name="Ma X."/>
            <person name="Pan Z."/>
            <person name="Kale S.D."/>
            <person name="Song Y."/>
            <person name="King H."/>
            <person name="Zhang Q."/>
            <person name="Presley C."/>
            <person name="Deng X."/>
            <person name="Wei C.I."/>
            <person name="Xiao S."/>
        </authorList>
    </citation>
    <scope>NUCLEOTIDE SEQUENCE [LARGE SCALE GENOMIC DNA]</scope>
    <source>
        <strain evidence="2">UMSG1</strain>
    </source>
</reference>
<evidence type="ECO:0000313" key="3">
    <source>
        <dbReference type="Proteomes" id="UP000285326"/>
    </source>
</evidence>
<evidence type="ECO:0000313" key="2">
    <source>
        <dbReference type="EMBL" id="RKF76793.1"/>
    </source>
</evidence>
<sequence>MYHIVVCIFLSFSLPPSSLSFFYRSAHLLCSHFYQGENLLFFLSHHQQ</sequence>
<comment type="caution">
    <text evidence="2">The sequence shown here is derived from an EMBL/GenBank/DDBJ whole genome shotgun (WGS) entry which is preliminary data.</text>
</comment>
<feature type="signal peptide" evidence="1">
    <location>
        <begin position="1"/>
        <end position="20"/>
    </location>
</feature>
<evidence type="ECO:0000256" key="1">
    <source>
        <dbReference type="SAM" id="SignalP"/>
    </source>
</evidence>
<keyword evidence="1" id="KW-0732">Signal</keyword>
<organism evidence="2 3">
    <name type="scientific">Golovinomyces cichoracearum</name>
    <dbReference type="NCBI Taxonomy" id="62708"/>
    <lineage>
        <taxon>Eukaryota</taxon>
        <taxon>Fungi</taxon>
        <taxon>Dikarya</taxon>
        <taxon>Ascomycota</taxon>
        <taxon>Pezizomycotina</taxon>
        <taxon>Leotiomycetes</taxon>
        <taxon>Erysiphales</taxon>
        <taxon>Erysiphaceae</taxon>
        <taxon>Golovinomyces</taxon>
    </lineage>
</organism>
<dbReference type="Proteomes" id="UP000285326">
    <property type="component" value="Unassembled WGS sequence"/>
</dbReference>
<dbReference type="AlphaFoldDB" id="A0A420IQI4"/>
<dbReference type="EMBL" id="MCBS01022467">
    <property type="protein sequence ID" value="RKF76793.1"/>
    <property type="molecule type" value="Genomic_DNA"/>
</dbReference>
<accession>A0A420IQI4</accession>
<proteinExistence type="predicted"/>
<name>A0A420IQI4_9PEZI</name>
<feature type="chain" id="PRO_5019395632" evidence="1">
    <location>
        <begin position="21"/>
        <end position="48"/>
    </location>
</feature>
<protein>
    <submittedName>
        <fullName evidence="2">Uncharacterized protein</fullName>
    </submittedName>
</protein>
<gene>
    <name evidence="2" type="ORF">GcM1_c11254o12</name>
</gene>